<keyword evidence="2" id="KW-1185">Reference proteome</keyword>
<gene>
    <name evidence="1" type="ORF">PP2015_3674</name>
</gene>
<dbReference type="Proteomes" id="UP000061457">
    <property type="component" value="Chromosome II"/>
</dbReference>
<evidence type="ECO:0000313" key="2">
    <source>
        <dbReference type="Proteomes" id="UP000061457"/>
    </source>
</evidence>
<accession>A0A0S2K7Y4</accession>
<sequence>MSRKRKAGFTEAETAKLEEMSAIAASNYKYKVLHRLPVSD</sequence>
<protein>
    <submittedName>
        <fullName evidence="1">Uncharacterized protein</fullName>
    </submittedName>
</protein>
<dbReference type="RefSeq" id="WP_257720526.1">
    <property type="nucleotide sequence ID" value="NZ_CP013188.1"/>
</dbReference>
<proteinExistence type="predicted"/>
<dbReference type="PATRIC" id="fig|161398.10.peg.3753"/>
<dbReference type="AlphaFoldDB" id="A0A0S2K7Y4"/>
<dbReference type="EMBL" id="CP013188">
    <property type="protein sequence ID" value="ALO44147.1"/>
    <property type="molecule type" value="Genomic_DNA"/>
</dbReference>
<dbReference type="KEGG" id="pphe:PP2015_3674"/>
<name>A0A0S2K7Y4_9GAMM</name>
<organism evidence="1 2">
    <name type="scientific">Pseudoalteromonas phenolica</name>
    <dbReference type="NCBI Taxonomy" id="161398"/>
    <lineage>
        <taxon>Bacteria</taxon>
        <taxon>Pseudomonadati</taxon>
        <taxon>Pseudomonadota</taxon>
        <taxon>Gammaproteobacteria</taxon>
        <taxon>Alteromonadales</taxon>
        <taxon>Pseudoalteromonadaceae</taxon>
        <taxon>Pseudoalteromonas</taxon>
    </lineage>
</organism>
<reference evidence="1 2" key="1">
    <citation type="submission" date="2015-11" db="EMBL/GenBank/DDBJ databases">
        <authorList>
            <person name="Zhang Y."/>
            <person name="Guo Z."/>
        </authorList>
    </citation>
    <scope>NUCLEOTIDE SEQUENCE [LARGE SCALE GENOMIC DNA]</scope>
    <source>
        <strain evidence="1 2">KCTC 12086</strain>
    </source>
</reference>
<evidence type="ECO:0000313" key="1">
    <source>
        <dbReference type="EMBL" id="ALO44147.1"/>
    </source>
</evidence>